<gene>
    <name evidence="8" type="ORF">CWD77_11720</name>
</gene>
<dbReference type="SUPFAM" id="SSF56784">
    <property type="entry name" value="HAD-like"/>
    <property type="match status" value="1"/>
</dbReference>
<dbReference type="RefSeq" id="WP_101073750.1">
    <property type="nucleotide sequence ID" value="NZ_PISP01000003.1"/>
</dbReference>
<protein>
    <submittedName>
        <fullName evidence="8">Phenylphosphate carboxylase subunit delta</fullName>
    </submittedName>
</protein>
<reference evidence="8 9" key="1">
    <citation type="submission" date="2017-11" db="EMBL/GenBank/DDBJ databases">
        <title>Rhodohalobacter 15182 sp. nov., isolated from a salt lake.</title>
        <authorList>
            <person name="Han S."/>
        </authorList>
    </citation>
    <scope>NUCLEOTIDE SEQUENCE [LARGE SCALE GENOMIC DNA]</scope>
    <source>
        <strain evidence="8 9">15182</strain>
    </source>
</reference>
<evidence type="ECO:0000256" key="7">
    <source>
        <dbReference type="PIRSR" id="PIRSR006118-2"/>
    </source>
</evidence>
<evidence type="ECO:0000313" key="8">
    <source>
        <dbReference type="EMBL" id="PKD43276.1"/>
    </source>
</evidence>
<feature type="binding site" evidence="7">
    <location>
        <position position="18"/>
    </location>
    <ligand>
        <name>substrate</name>
    </ligand>
</feature>
<evidence type="ECO:0000256" key="2">
    <source>
        <dbReference type="ARBA" id="ARBA00005893"/>
    </source>
</evidence>
<proteinExistence type="inferred from homology"/>
<name>A0A2N0VGF1_9BACT</name>
<keyword evidence="4 7" id="KW-0479">Metal-binding</keyword>
<dbReference type="InterPro" id="IPR050793">
    <property type="entry name" value="CMP-NeuNAc_synthase"/>
</dbReference>
<dbReference type="PANTHER" id="PTHR21485">
    <property type="entry name" value="HAD SUPERFAMILY MEMBERS CMAS AND KDSC"/>
    <property type="match status" value="1"/>
</dbReference>
<dbReference type="GO" id="GO:0046872">
    <property type="term" value="F:metal ion binding"/>
    <property type="evidence" value="ECO:0007669"/>
    <property type="project" value="UniProtKB-KW"/>
</dbReference>
<keyword evidence="5" id="KW-0378">Hydrolase</keyword>
<dbReference type="FunFam" id="3.40.50.1000:FF:000029">
    <property type="entry name" value="3-deoxy-D-manno-octulosonate 8-phosphate phosphatase KdsC"/>
    <property type="match status" value="1"/>
</dbReference>
<feature type="binding site" evidence="7">
    <location>
        <position position="109"/>
    </location>
    <ligand>
        <name>Mg(2+)</name>
        <dbReference type="ChEBI" id="CHEBI:18420"/>
    </ligand>
</feature>
<evidence type="ECO:0000313" key="9">
    <source>
        <dbReference type="Proteomes" id="UP000233398"/>
    </source>
</evidence>
<evidence type="ECO:0000256" key="6">
    <source>
        <dbReference type="ARBA" id="ARBA00022842"/>
    </source>
</evidence>
<feature type="binding site" evidence="7">
    <location>
        <position position="16"/>
    </location>
    <ligand>
        <name>Mg(2+)</name>
        <dbReference type="ChEBI" id="CHEBI:18420"/>
    </ligand>
</feature>
<comment type="caution">
    <text evidence="8">The sequence shown here is derived from an EMBL/GenBank/DDBJ whole genome shotgun (WGS) entry which is preliminary data.</text>
</comment>
<dbReference type="InterPro" id="IPR036412">
    <property type="entry name" value="HAD-like_sf"/>
</dbReference>
<keyword evidence="9" id="KW-1185">Reference proteome</keyword>
<organism evidence="8 9">
    <name type="scientific">Rhodohalobacter barkolensis</name>
    <dbReference type="NCBI Taxonomy" id="2053187"/>
    <lineage>
        <taxon>Bacteria</taxon>
        <taxon>Pseudomonadati</taxon>
        <taxon>Balneolota</taxon>
        <taxon>Balneolia</taxon>
        <taxon>Balneolales</taxon>
        <taxon>Balneolaceae</taxon>
        <taxon>Rhodohalobacter</taxon>
    </lineage>
</organism>
<sequence length="161" mass="17298">MTIQEKCREISLLLTDVDGVLTDGKLYYSHEGEAMKAFNIKDGMGVKLLQKSGITVGIVTGRKSDMVTIRASELGIEIVHQGIKDKEKTVTEIIHLLDISPAQTAYIGDDVNDLPAFSIAGLSACPADAAAKIRDIADYVCESKGGSGALREFAELILNSR</sequence>
<dbReference type="SFLD" id="SFLDG01136">
    <property type="entry name" value="C1.6:_Phosphoserine_Phosphatas"/>
    <property type="match status" value="1"/>
</dbReference>
<dbReference type="SFLD" id="SFLDG01138">
    <property type="entry name" value="C1.6.2:_Deoxy-d-mannose-octulo"/>
    <property type="match status" value="1"/>
</dbReference>
<dbReference type="Gene3D" id="3.40.50.1000">
    <property type="entry name" value="HAD superfamily/HAD-like"/>
    <property type="match status" value="1"/>
</dbReference>
<dbReference type="NCBIfam" id="TIGR01670">
    <property type="entry name" value="KdsC-phosphatas"/>
    <property type="match status" value="1"/>
</dbReference>
<keyword evidence="6 7" id="KW-0460">Magnesium</keyword>
<accession>A0A2N0VGF1</accession>
<dbReference type="InterPro" id="IPR023214">
    <property type="entry name" value="HAD_sf"/>
</dbReference>
<comment type="similarity">
    <text evidence="2">Belongs to the KdsC family.</text>
</comment>
<dbReference type="AlphaFoldDB" id="A0A2N0VGF1"/>
<comment type="cofactor">
    <cofactor evidence="1 7">
        <name>Mg(2+)</name>
        <dbReference type="ChEBI" id="CHEBI:18420"/>
    </cofactor>
</comment>
<dbReference type="PIRSF" id="PIRSF006118">
    <property type="entry name" value="KDO8-P_Ptase"/>
    <property type="match status" value="1"/>
</dbReference>
<evidence type="ECO:0000256" key="5">
    <source>
        <dbReference type="ARBA" id="ARBA00022801"/>
    </source>
</evidence>
<dbReference type="OrthoDB" id="9805604at2"/>
<dbReference type="GO" id="GO:0008781">
    <property type="term" value="F:N-acylneuraminate cytidylyltransferase activity"/>
    <property type="evidence" value="ECO:0007669"/>
    <property type="project" value="TreeGrafter"/>
</dbReference>
<dbReference type="PANTHER" id="PTHR21485:SF3">
    <property type="entry name" value="N-ACYLNEURAMINATE CYTIDYLYLTRANSFERASE"/>
    <property type="match status" value="1"/>
</dbReference>
<dbReference type="CDD" id="cd01630">
    <property type="entry name" value="HAD_KDO-like"/>
    <property type="match status" value="1"/>
</dbReference>
<dbReference type="GO" id="GO:0016788">
    <property type="term" value="F:hydrolase activity, acting on ester bonds"/>
    <property type="evidence" value="ECO:0007669"/>
    <property type="project" value="InterPro"/>
</dbReference>
<dbReference type="InterPro" id="IPR010023">
    <property type="entry name" value="KdsC_fam"/>
</dbReference>
<dbReference type="SFLD" id="SFLDS00003">
    <property type="entry name" value="Haloacid_Dehalogenase"/>
    <property type="match status" value="1"/>
</dbReference>
<evidence type="ECO:0000256" key="3">
    <source>
        <dbReference type="ARBA" id="ARBA00011881"/>
    </source>
</evidence>
<comment type="subunit">
    <text evidence="3">Homotetramer.</text>
</comment>
<dbReference type="InterPro" id="IPR006549">
    <property type="entry name" value="HAD-SF_hydro_IIIA"/>
</dbReference>
<dbReference type="Pfam" id="PF08282">
    <property type="entry name" value="Hydrolase_3"/>
    <property type="match status" value="1"/>
</dbReference>
<evidence type="ECO:0000256" key="4">
    <source>
        <dbReference type="ARBA" id="ARBA00022723"/>
    </source>
</evidence>
<dbReference type="EMBL" id="PISP01000003">
    <property type="protein sequence ID" value="PKD43276.1"/>
    <property type="molecule type" value="Genomic_DNA"/>
</dbReference>
<evidence type="ECO:0000256" key="1">
    <source>
        <dbReference type="ARBA" id="ARBA00001946"/>
    </source>
</evidence>
<dbReference type="NCBIfam" id="TIGR01662">
    <property type="entry name" value="HAD-SF-IIIA"/>
    <property type="match status" value="1"/>
</dbReference>
<dbReference type="Proteomes" id="UP000233398">
    <property type="component" value="Unassembled WGS sequence"/>
</dbReference>